<comment type="caution">
    <text evidence="2">The sequence shown here is derived from an EMBL/GenBank/DDBJ whole genome shotgun (WGS) entry which is preliminary data.</text>
</comment>
<name>A0ABQ4KQC7_SIMTE</name>
<keyword evidence="3" id="KW-1185">Reference proteome</keyword>
<keyword evidence="1" id="KW-0812">Transmembrane</keyword>
<protein>
    <recommendedName>
        <fullName evidence="4">NADH dehydrogenase subunit 6</fullName>
    </recommendedName>
</protein>
<evidence type="ECO:0000256" key="1">
    <source>
        <dbReference type="SAM" id="Phobius"/>
    </source>
</evidence>
<organism evidence="2 3">
    <name type="scientific">Siminovitchia terrae</name>
    <name type="common">Bacillus terrae</name>
    <dbReference type="NCBI Taxonomy" id="1914933"/>
    <lineage>
        <taxon>Bacteria</taxon>
        <taxon>Bacillati</taxon>
        <taxon>Bacillota</taxon>
        <taxon>Bacilli</taxon>
        <taxon>Bacillales</taxon>
        <taxon>Bacillaceae</taxon>
        <taxon>Siminovitchia</taxon>
    </lineage>
</organism>
<evidence type="ECO:0000313" key="3">
    <source>
        <dbReference type="Proteomes" id="UP000680670"/>
    </source>
</evidence>
<accession>A0ABQ4KQC7</accession>
<evidence type="ECO:0000313" key="2">
    <source>
        <dbReference type="EMBL" id="GIN94243.1"/>
    </source>
</evidence>
<gene>
    <name evidence="2" type="ORF">J6TS1_01130</name>
</gene>
<keyword evidence="1" id="KW-1133">Transmembrane helix</keyword>
<keyword evidence="1" id="KW-0472">Membrane</keyword>
<feature type="transmembrane region" description="Helical" evidence="1">
    <location>
        <begin position="32"/>
        <end position="53"/>
    </location>
</feature>
<dbReference type="EMBL" id="BORJ01000001">
    <property type="protein sequence ID" value="GIN94243.1"/>
    <property type="molecule type" value="Genomic_DNA"/>
</dbReference>
<dbReference type="Proteomes" id="UP000680670">
    <property type="component" value="Unassembled WGS sequence"/>
</dbReference>
<sequence>MLKSRSIWSIVFIISGLLCFGLNWIIEDYSELIVFIGAIFISLGAIFSFIAILKKEKGSMKFVSLVSFFIILFLITWFEPFQVLRIVTWLKNIV</sequence>
<evidence type="ECO:0008006" key="4">
    <source>
        <dbReference type="Google" id="ProtNLM"/>
    </source>
</evidence>
<feature type="transmembrane region" description="Helical" evidence="1">
    <location>
        <begin position="60"/>
        <end position="78"/>
    </location>
</feature>
<proteinExistence type="predicted"/>
<feature type="transmembrane region" description="Helical" evidence="1">
    <location>
        <begin position="7"/>
        <end position="26"/>
    </location>
</feature>
<reference evidence="2 3" key="1">
    <citation type="submission" date="2021-03" db="EMBL/GenBank/DDBJ databases">
        <title>Antimicrobial resistance genes in bacteria isolated from Japanese honey, and their potential for conferring macrolide and lincosamide resistance in the American foulbrood pathogen Paenibacillus larvae.</title>
        <authorList>
            <person name="Okamoto M."/>
            <person name="Kumagai M."/>
            <person name="Kanamori H."/>
            <person name="Takamatsu D."/>
        </authorList>
    </citation>
    <scope>NUCLEOTIDE SEQUENCE [LARGE SCALE GENOMIC DNA]</scope>
    <source>
        <strain evidence="2 3">J6TS1</strain>
    </source>
</reference>